<keyword evidence="4" id="KW-1185">Reference proteome</keyword>
<dbReference type="RefSeq" id="WP_186846523.1">
    <property type="nucleotide sequence ID" value="NZ_JACOME010000004.1"/>
</dbReference>
<reference evidence="3 4" key="1">
    <citation type="submission" date="2020-08" db="EMBL/GenBank/DDBJ databases">
        <title>Winogradskyella ouciana sp. nov., isolated from the hadal seawater of the Mariana Trench.</title>
        <authorList>
            <person name="He X."/>
        </authorList>
    </citation>
    <scope>NUCLEOTIDE SEQUENCE [LARGE SCALE GENOMIC DNA]</scope>
    <source>
        <strain evidence="3 4">KCTC 22026</strain>
    </source>
</reference>
<evidence type="ECO:0000313" key="3">
    <source>
        <dbReference type="EMBL" id="MBC3847405.1"/>
    </source>
</evidence>
<sequence>MKKITLLFMLCTGYVGLSQSLPYSFDESSDPSYFFTGFDCGFALTVDPDDAGNAVGSISGSGANFDTIQTIGLLAENIDLSDDSNNTITFRWRPVNGTGSGTHLLKFEGSGPAVELPFTSTGAGWQNISIDFGAGLGVYDNLIIFPDFNNGGNDVYLIDDLAGGTNVAPPPPPSTEFPIDFEIADDTFICYDCGFSIIVDAGNQVGQVIGGGLPFDTAQLTLGTLLDLSDDANNTITFRIKPVNGTGSGSHLLKFEGGSGPITELPFTTTGTDWQDITLDFGPGLGTYDLVVIFTDFNNTSIDTYLIDDLAGGTNITPAIPPTTPAPTPSTPDANVFNLYSDSPGYTNNMQYDYTFGELGGADQDFDSSPTVTNLALWFDFAPGWGAGQNNPTDVSGFDDFISFQYYTTDATQFYLDIISQGAPNQEAFYTIGVDEPIVLGEWKQVVIPRSFFATNYPNFDPVNWFQYKFDVPSDLFSGTVYIDNLYFSNVAPTLSDDNFELSEYSIYPNPTNNVWNLKTKNHNIVSVQVFNILGKQVLTIKPNAIEVEIDASGLNDGIYLAKVSTINGDQTIKLVKN</sequence>
<protein>
    <submittedName>
        <fullName evidence="3">T9SS type A sorting domain-containing protein</fullName>
    </submittedName>
</protein>
<gene>
    <name evidence="3" type="ORF">H6H04_13500</name>
</gene>
<evidence type="ECO:0000259" key="2">
    <source>
        <dbReference type="Pfam" id="PF18962"/>
    </source>
</evidence>
<evidence type="ECO:0000256" key="1">
    <source>
        <dbReference type="ARBA" id="ARBA00022729"/>
    </source>
</evidence>
<dbReference type="InterPro" id="IPR026444">
    <property type="entry name" value="Secre_tail"/>
</dbReference>
<dbReference type="Pfam" id="PF18962">
    <property type="entry name" value="Por_Secre_tail"/>
    <property type="match status" value="1"/>
</dbReference>
<dbReference type="Gene3D" id="2.60.120.430">
    <property type="entry name" value="Galactose-binding lectin"/>
    <property type="match status" value="1"/>
</dbReference>
<proteinExistence type="predicted"/>
<dbReference type="EMBL" id="JACOME010000004">
    <property type="protein sequence ID" value="MBC3847405.1"/>
    <property type="molecule type" value="Genomic_DNA"/>
</dbReference>
<accession>A0ABR6Y3S4</accession>
<evidence type="ECO:0000313" key="4">
    <source>
        <dbReference type="Proteomes" id="UP000607435"/>
    </source>
</evidence>
<comment type="caution">
    <text evidence="3">The sequence shown here is derived from an EMBL/GenBank/DDBJ whole genome shotgun (WGS) entry which is preliminary data.</text>
</comment>
<organism evidence="3 4">
    <name type="scientific">Winogradskyella echinorum</name>
    <dbReference type="NCBI Taxonomy" id="538189"/>
    <lineage>
        <taxon>Bacteria</taxon>
        <taxon>Pseudomonadati</taxon>
        <taxon>Bacteroidota</taxon>
        <taxon>Flavobacteriia</taxon>
        <taxon>Flavobacteriales</taxon>
        <taxon>Flavobacteriaceae</taxon>
        <taxon>Winogradskyella</taxon>
    </lineage>
</organism>
<dbReference type="Proteomes" id="UP000607435">
    <property type="component" value="Unassembled WGS sequence"/>
</dbReference>
<dbReference type="NCBIfam" id="TIGR04183">
    <property type="entry name" value="Por_Secre_tail"/>
    <property type="match status" value="1"/>
</dbReference>
<name>A0ABR6Y3S4_9FLAO</name>
<feature type="domain" description="Secretion system C-terminal sorting" evidence="2">
    <location>
        <begin position="507"/>
        <end position="575"/>
    </location>
</feature>
<keyword evidence="1" id="KW-0732">Signal</keyword>